<comment type="caution">
    <text evidence="8">The sequence shown here is derived from an EMBL/GenBank/DDBJ whole genome shotgun (WGS) entry which is preliminary data.</text>
</comment>
<feature type="transmembrane region" description="Helical" evidence="7">
    <location>
        <begin position="30"/>
        <end position="56"/>
    </location>
</feature>
<feature type="transmembrane region" description="Helical" evidence="7">
    <location>
        <begin position="326"/>
        <end position="352"/>
    </location>
</feature>
<dbReference type="InterPro" id="IPR036259">
    <property type="entry name" value="MFS_trans_sf"/>
</dbReference>
<name>A0A4R6SI01_LABRH</name>
<dbReference type="Pfam" id="PF05977">
    <property type="entry name" value="MFS_3"/>
    <property type="match status" value="1"/>
</dbReference>
<dbReference type="PANTHER" id="PTHR23513">
    <property type="entry name" value="INTEGRAL MEMBRANE EFFLUX PROTEIN-RELATED"/>
    <property type="match status" value="1"/>
</dbReference>
<proteinExistence type="predicted"/>
<comment type="subcellular location">
    <subcellularLocation>
        <location evidence="1">Cell membrane</location>
        <topology evidence="1">Multi-pass membrane protein</topology>
    </subcellularLocation>
</comment>
<keyword evidence="6 7" id="KW-0472">Membrane</keyword>
<keyword evidence="2" id="KW-0813">Transport</keyword>
<keyword evidence="4 7" id="KW-0812">Transmembrane</keyword>
<evidence type="ECO:0000256" key="7">
    <source>
        <dbReference type="SAM" id="Phobius"/>
    </source>
</evidence>
<feature type="transmembrane region" description="Helical" evidence="7">
    <location>
        <begin position="392"/>
        <end position="412"/>
    </location>
</feature>
<feature type="transmembrane region" description="Helical" evidence="7">
    <location>
        <begin position="94"/>
        <end position="120"/>
    </location>
</feature>
<feature type="transmembrane region" description="Helical" evidence="7">
    <location>
        <begin position="239"/>
        <end position="262"/>
    </location>
</feature>
<dbReference type="GO" id="GO:0005886">
    <property type="term" value="C:plasma membrane"/>
    <property type="evidence" value="ECO:0007669"/>
    <property type="project" value="UniProtKB-SubCell"/>
</dbReference>
<organism evidence="8 9">
    <name type="scientific">Labedaea rhizosphaerae</name>
    <dbReference type="NCBI Taxonomy" id="598644"/>
    <lineage>
        <taxon>Bacteria</taxon>
        <taxon>Bacillati</taxon>
        <taxon>Actinomycetota</taxon>
        <taxon>Actinomycetes</taxon>
        <taxon>Pseudonocardiales</taxon>
        <taxon>Pseudonocardiaceae</taxon>
        <taxon>Labedaea</taxon>
    </lineage>
</organism>
<dbReference type="EMBL" id="SNXZ01000002">
    <property type="protein sequence ID" value="TDQ00499.1"/>
    <property type="molecule type" value="Genomic_DNA"/>
</dbReference>
<dbReference type="PANTHER" id="PTHR23513:SF6">
    <property type="entry name" value="MAJOR FACILITATOR SUPERFAMILY ASSOCIATED DOMAIN-CONTAINING PROTEIN"/>
    <property type="match status" value="1"/>
</dbReference>
<feature type="transmembrane region" description="Helical" evidence="7">
    <location>
        <begin position="179"/>
        <end position="205"/>
    </location>
</feature>
<feature type="transmembrane region" description="Helical" evidence="7">
    <location>
        <begin position="301"/>
        <end position="320"/>
    </location>
</feature>
<evidence type="ECO:0000313" key="9">
    <source>
        <dbReference type="Proteomes" id="UP000295444"/>
    </source>
</evidence>
<dbReference type="RefSeq" id="WP_166659122.1">
    <property type="nucleotide sequence ID" value="NZ_SNXZ01000002.1"/>
</dbReference>
<dbReference type="AlphaFoldDB" id="A0A4R6SI01"/>
<dbReference type="InterPro" id="IPR010290">
    <property type="entry name" value="TM_effector"/>
</dbReference>
<gene>
    <name evidence="8" type="ORF">EV186_102360</name>
</gene>
<keyword evidence="9" id="KW-1185">Reference proteome</keyword>
<dbReference type="Gene3D" id="1.20.1250.20">
    <property type="entry name" value="MFS general substrate transporter like domains"/>
    <property type="match status" value="1"/>
</dbReference>
<evidence type="ECO:0000256" key="6">
    <source>
        <dbReference type="ARBA" id="ARBA00023136"/>
    </source>
</evidence>
<evidence type="ECO:0000256" key="2">
    <source>
        <dbReference type="ARBA" id="ARBA00022448"/>
    </source>
</evidence>
<evidence type="ECO:0000256" key="3">
    <source>
        <dbReference type="ARBA" id="ARBA00022475"/>
    </source>
</evidence>
<feature type="transmembrane region" description="Helical" evidence="7">
    <location>
        <begin position="62"/>
        <end position="82"/>
    </location>
</feature>
<accession>A0A4R6SI01</accession>
<evidence type="ECO:0000256" key="5">
    <source>
        <dbReference type="ARBA" id="ARBA00022989"/>
    </source>
</evidence>
<sequence>MTAEQAEQAGTPGESVAPDIVPLRRNRDFLLLWTGSGFSQLGSRMSVMAFPLVLIWGLGSPAGAGVVAFAGLLPALVLQLPAGVLIDRWDRRKLMIACDAVAAIAMISVVVALVLGVVWLPHLAVAAFLEGTCMIFYLPAERAAIRNVVAPEQISAAISQNEARGRAAGLLGQPAGSSLFALVSWLPFAAVAFGHVVALTNLGFVRSKLQTERVRRPVNLRREVVEGVRWLWDQKFLRAATTLVALTNFVAQIVTMASILLVRDLGGSAALTGLVGTVGGVGGVCGALAGAVLLRKLSLGGVLLVDIAARAVLIPLMAFTPSLLLLFVPFAVMSFTGAVLNVGAGSYMATIVPDELHGRAMSAILLMSWGMNSAGALAGGLLLTWFTPASTLTAIGAVLVVTLVGAALNPTIRGARAR</sequence>
<evidence type="ECO:0000313" key="8">
    <source>
        <dbReference type="EMBL" id="TDQ00499.1"/>
    </source>
</evidence>
<evidence type="ECO:0000256" key="4">
    <source>
        <dbReference type="ARBA" id="ARBA00022692"/>
    </source>
</evidence>
<reference evidence="8 9" key="1">
    <citation type="submission" date="2019-03" db="EMBL/GenBank/DDBJ databases">
        <title>Genomic Encyclopedia of Type Strains, Phase IV (KMG-IV): sequencing the most valuable type-strain genomes for metagenomic binning, comparative biology and taxonomic classification.</title>
        <authorList>
            <person name="Goeker M."/>
        </authorList>
    </citation>
    <scope>NUCLEOTIDE SEQUENCE [LARGE SCALE GENOMIC DNA]</scope>
    <source>
        <strain evidence="8 9">DSM 45361</strain>
    </source>
</reference>
<dbReference type="CDD" id="cd06173">
    <property type="entry name" value="MFS_MefA_like"/>
    <property type="match status" value="1"/>
</dbReference>
<evidence type="ECO:0000256" key="1">
    <source>
        <dbReference type="ARBA" id="ARBA00004651"/>
    </source>
</evidence>
<protein>
    <submittedName>
        <fullName evidence="8">Putative MFS family arabinose efflux permease</fullName>
    </submittedName>
</protein>
<keyword evidence="3" id="KW-1003">Cell membrane</keyword>
<feature type="transmembrane region" description="Helical" evidence="7">
    <location>
        <begin position="268"/>
        <end position="294"/>
    </location>
</feature>
<dbReference type="Proteomes" id="UP000295444">
    <property type="component" value="Unassembled WGS sequence"/>
</dbReference>
<dbReference type="SUPFAM" id="SSF103473">
    <property type="entry name" value="MFS general substrate transporter"/>
    <property type="match status" value="1"/>
</dbReference>
<keyword evidence="5 7" id="KW-1133">Transmembrane helix</keyword>
<feature type="transmembrane region" description="Helical" evidence="7">
    <location>
        <begin position="364"/>
        <end position="386"/>
    </location>
</feature>